<evidence type="ECO:0000313" key="2">
    <source>
        <dbReference type="EMBL" id="KPV42070.1"/>
    </source>
</evidence>
<dbReference type="GO" id="GO:0003677">
    <property type="term" value="F:DNA binding"/>
    <property type="evidence" value="ECO:0007669"/>
    <property type="project" value="InterPro"/>
</dbReference>
<gene>
    <name evidence="2" type="ORF">AN477_19685</name>
</gene>
<accession>A0A0P9GNM6</accession>
<protein>
    <recommendedName>
        <fullName evidence="1">Helix-turn-helix domain-containing protein</fullName>
    </recommendedName>
</protein>
<dbReference type="Gene3D" id="3.90.105.50">
    <property type="match status" value="1"/>
</dbReference>
<dbReference type="InterPro" id="IPR010093">
    <property type="entry name" value="SinI_DNA-bd"/>
</dbReference>
<dbReference type="STRING" id="471514.AN477_19685"/>
<keyword evidence="3" id="KW-1185">Reference proteome</keyword>
<name>A0A0P9GNM6_9BACL</name>
<dbReference type="InterPro" id="IPR038148">
    <property type="entry name" value="Tn1545/Tn916_Xis"/>
</dbReference>
<dbReference type="PATRIC" id="fig|471514.4.peg.1037"/>
<comment type="caution">
    <text evidence="2">The sequence shown here is derived from an EMBL/GenBank/DDBJ whole genome shotgun (WGS) entry which is preliminary data.</text>
</comment>
<dbReference type="NCBIfam" id="TIGR01764">
    <property type="entry name" value="excise"/>
    <property type="match status" value="1"/>
</dbReference>
<evidence type="ECO:0000259" key="1">
    <source>
        <dbReference type="Pfam" id="PF12728"/>
    </source>
</evidence>
<dbReference type="Pfam" id="PF12728">
    <property type="entry name" value="HTH_17"/>
    <property type="match status" value="1"/>
</dbReference>
<dbReference type="AlphaFoldDB" id="A0A0P9GNM6"/>
<sequence>MSNLPRPVNVDSTVPAQLTVREAAKVIGLGKNKMYELTRRKGFPCIRDGWKIIIPRDALFRWLEEEAFRNTGEATQRA</sequence>
<organism evidence="2 3">
    <name type="scientific">Alicyclobacillus ferrooxydans</name>
    <dbReference type="NCBI Taxonomy" id="471514"/>
    <lineage>
        <taxon>Bacteria</taxon>
        <taxon>Bacillati</taxon>
        <taxon>Bacillota</taxon>
        <taxon>Bacilli</taxon>
        <taxon>Bacillales</taxon>
        <taxon>Alicyclobacillaceae</taxon>
        <taxon>Alicyclobacillus</taxon>
    </lineage>
</organism>
<dbReference type="EMBL" id="LJCO01000085">
    <property type="protein sequence ID" value="KPV42070.1"/>
    <property type="molecule type" value="Genomic_DNA"/>
</dbReference>
<dbReference type="Proteomes" id="UP000050482">
    <property type="component" value="Unassembled WGS sequence"/>
</dbReference>
<reference evidence="2 3" key="1">
    <citation type="submission" date="2015-09" db="EMBL/GenBank/DDBJ databases">
        <title>Draft genome sequence of Alicyclobacillus ferrooxydans DSM 22381.</title>
        <authorList>
            <person name="Hemp J."/>
        </authorList>
    </citation>
    <scope>NUCLEOTIDE SEQUENCE [LARGE SCALE GENOMIC DNA]</scope>
    <source>
        <strain evidence="2 3">TC-34</strain>
    </source>
</reference>
<evidence type="ECO:0000313" key="3">
    <source>
        <dbReference type="Proteomes" id="UP000050482"/>
    </source>
</evidence>
<feature type="domain" description="Helix-turn-helix" evidence="1">
    <location>
        <begin position="18"/>
        <end position="66"/>
    </location>
</feature>
<dbReference type="InterPro" id="IPR041657">
    <property type="entry name" value="HTH_17"/>
</dbReference>
<proteinExistence type="predicted"/>